<feature type="domain" description="DUF1659" evidence="1">
    <location>
        <begin position="2"/>
        <end position="57"/>
    </location>
</feature>
<dbReference type="EMBL" id="CP029487">
    <property type="protein sequence ID" value="QCT72355.1"/>
    <property type="molecule type" value="Genomic_DNA"/>
</dbReference>
<organism evidence="2 3">
    <name type="scientific">Eubacterium maltosivorans</name>
    <dbReference type="NCBI Taxonomy" id="2041044"/>
    <lineage>
        <taxon>Bacteria</taxon>
        <taxon>Bacillati</taxon>
        <taxon>Bacillota</taxon>
        <taxon>Clostridia</taxon>
        <taxon>Eubacteriales</taxon>
        <taxon>Eubacteriaceae</taxon>
        <taxon>Eubacterium</taxon>
    </lineage>
</organism>
<dbReference type="Pfam" id="PF07872">
    <property type="entry name" value="DUF1659"/>
    <property type="match status" value="1"/>
</dbReference>
<dbReference type="AlphaFoldDB" id="A0A4P9CBY6"/>
<accession>A0A4P9CBY6</accession>
<name>A0A4P9CBY6_EUBML</name>
<proteinExistence type="predicted"/>
<evidence type="ECO:0000259" key="1">
    <source>
        <dbReference type="Pfam" id="PF07872"/>
    </source>
</evidence>
<evidence type="ECO:0000313" key="2">
    <source>
        <dbReference type="EMBL" id="QCT72355.1"/>
    </source>
</evidence>
<gene>
    <name evidence="2" type="ORF">CPZ25_013790</name>
</gene>
<evidence type="ECO:0000313" key="3">
    <source>
        <dbReference type="Proteomes" id="UP000218387"/>
    </source>
</evidence>
<dbReference type="InterPro" id="IPR012454">
    <property type="entry name" value="DUF1659"/>
</dbReference>
<dbReference type="KEGG" id="emt:CPZ25_013790"/>
<dbReference type="RefSeq" id="WP_096918865.1">
    <property type="nucleotide sequence ID" value="NZ_CP029487.1"/>
</dbReference>
<reference evidence="2 3" key="1">
    <citation type="submission" date="2018-05" db="EMBL/GenBank/DDBJ databases">
        <title>Genome comparison of Eubacterium sp.</title>
        <authorList>
            <person name="Feng Y."/>
            <person name="Sanchez-Andrea I."/>
            <person name="Stams A.J.M."/>
            <person name="De Vos W.M."/>
        </authorList>
    </citation>
    <scope>NUCLEOTIDE SEQUENCE [LARGE SCALE GENOMIC DNA]</scope>
    <source>
        <strain evidence="2 3">YI</strain>
    </source>
</reference>
<protein>
    <submittedName>
        <fullName evidence="2">DUF1659 domain-containing protein</fullName>
    </submittedName>
</protein>
<dbReference type="Proteomes" id="UP000218387">
    <property type="component" value="Chromosome"/>
</dbReference>
<keyword evidence="3" id="KW-1185">Reference proteome</keyword>
<sequence length="74" mass="8190">MAVTANIKSVGLKIVSNYGEQNGKIVKKSKTYSDVKSDASNESIYNTYKWIKNMQEPIGESCTKAVIEELMDVA</sequence>